<dbReference type="PROSITE" id="PS00629">
    <property type="entry name" value="IMP_1"/>
    <property type="match status" value="1"/>
</dbReference>
<name>A0AB74UEE6_9GAMM</name>
<dbReference type="GO" id="GO:0008934">
    <property type="term" value="F:inositol monophosphate 1-phosphatase activity"/>
    <property type="evidence" value="ECO:0007669"/>
    <property type="project" value="InterPro"/>
</dbReference>
<dbReference type="PROSITE" id="PS00630">
    <property type="entry name" value="IMP_2"/>
    <property type="match status" value="1"/>
</dbReference>
<keyword evidence="4 8" id="KW-0479">Metal-binding</keyword>
<keyword evidence="6" id="KW-0805">Transcription regulation</keyword>
<dbReference type="CDD" id="cd01639">
    <property type="entry name" value="IMPase"/>
    <property type="match status" value="1"/>
</dbReference>
<dbReference type="GO" id="GO:0046872">
    <property type="term" value="F:metal ion binding"/>
    <property type="evidence" value="ECO:0007669"/>
    <property type="project" value="UniProtKB-KW"/>
</dbReference>
<accession>A0AB74UEE6</accession>
<comment type="similarity">
    <text evidence="3 9">Belongs to the inositol monophosphatase superfamily.</text>
</comment>
<dbReference type="Pfam" id="PF00459">
    <property type="entry name" value="Inositol_P"/>
    <property type="match status" value="1"/>
</dbReference>
<evidence type="ECO:0000256" key="5">
    <source>
        <dbReference type="ARBA" id="ARBA00022801"/>
    </source>
</evidence>
<dbReference type="Gene3D" id="3.30.540.10">
    <property type="entry name" value="Fructose-1,6-Bisphosphatase, subunit A, domain 1"/>
    <property type="match status" value="1"/>
</dbReference>
<dbReference type="Gene3D" id="3.40.190.80">
    <property type="match status" value="1"/>
</dbReference>
<evidence type="ECO:0000256" key="1">
    <source>
        <dbReference type="ARBA" id="ARBA00001033"/>
    </source>
</evidence>
<evidence type="ECO:0000256" key="6">
    <source>
        <dbReference type="ARBA" id="ARBA00022814"/>
    </source>
</evidence>
<keyword evidence="6" id="KW-0804">Transcription</keyword>
<dbReference type="GO" id="GO:0046854">
    <property type="term" value="P:phosphatidylinositol phosphate biosynthetic process"/>
    <property type="evidence" value="ECO:0007669"/>
    <property type="project" value="InterPro"/>
</dbReference>
<feature type="binding site" evidence="8">
    <location>
        <position position="213"/>
    </location>
    <ligand>
        <name>Mg(2+)</name>
        <dbReference type="ChEBI" id="CHEBI:18420"/>
        <label>1</label>
        <note>catalytic</note>
    </ligand>
</feature>
<evidence type="ECO:0000256" key="7">
    <source>
        <dbReference type="ARBA" id="ARBA00022842"/>
    </source>
</evidence>
<evidence type="ECO:0000256" key="2">
    <source>
        <dbReference type="ARBA" id="ARBA00001946"/>
    </source>
</evidence>
<evidence type="ECO:0000256" key="3">
    <source>
        <dbReference type="ARBA" id="ARBA00009759"/>
    </source>
</evidence>
<dbReference type="AlphaFoldDB" id="A0AB74UEE6"/>
<feature type="binding site" evidence="8">
    <location>
        <position position="89"/>
    </location>
    <ligand>
        <name>Mg(2+)</name>
        <dbReference type="ChEBI" id="CHEBI:18420"/>
        <label>1</label>
        <note>catalytic</note>
    </ligand>
</feature>
<dbReference type="SUPFAM" id="SSF56655">
    <property type="entry name" value="Carbohydrate phosphatase"/>
    <property type="match status" value="1"/>
</dbReference>
<feature type="binding site" evidence="8">
    <location>
        <position position="90"/>
    </location>
    <ligand>
        <name>Mg(2+)</name>
        <dbReference type="ChEBI" id="CHEBI:18420"/>
        <label>2</label>
    </ligand>
</feature>
<dbReference type="PANTHER" id="PTHR20854:SF4">
    <property type="entry name" value="INOSITOL-1-MONOPHOSPHATASE-RELATED"/>
    <property type="match status" value="1"/>
</dbReference>
<dbReference type="InterPro" id="IPR020583">
    <property type="entry name" value="Inositol_monoP_metal-BS"/>
</dbReference>
<evidence type="ECO:0000313" key="10">
    <source>
        <dbReference type="EMBL" id="XCJ81402.1"/>
    </source>
</evidence>
<dbReference type="GO" id="GO:0006020">
    <property type="term" value="P:inositol metabolic process"/>
    <property type="evidence" value="ECO:0007669"/>
    <property type="project" value="TreeGrafter"/>
</dbReference>
<keyword evidence="7 8" id="KW-0460">Magnesium</keyword>
<evidence type="ECO:0000256" key="4">
    <source>
        <dbReference type="ARBA" id="ARBA00022723"/>
    </source>
</evidence>
<sequence length="273" mass="30125">MDHTQRLEQMIRIAHQAGERIQDARRAQDYAHRYKGGDELVTDVDVAVDQLIADELEANFPGEARLTEELSPDRSQLEREGPLWVVDPIDGTVNFAYDHVHVAVSIAWAVDGELELGVVHAPFMGETFSAVRGQGAWCNGQAIRCSQADSLARSLVATGFPYGRDKREPLVRRLSHVLGACRDIRRNGSAALDLCHVACARLDAYYESVSPWDFAAGLLIAREAGARTGHLYACPDNLPADLYGENLLVSAPDIHRDLGELLRHADEGGRLRH</sequence>
<feature type="binding site" evidence="8">
    <location>
        <position position="87"/>
    </location>
    <ligand>
        <name>Mg(2+)</name>
        <dbReference type="ChEBI" id="CHEBI:18420"/>
        <label>1</label>
        <note>catalytic</note>
    </ligand>
</feature>
<dbReference type="EC" id="3.1.3.25" evidence="9"/>
<evidence type="ECO:0000256" key="8">
    <source>
        <dbReference type="PIRSR" id="PIRSR600760-2"/>
    </source>
</evidence>
<dbReference type="GO" id="GO:0031564">
    <property type="term" value="P:transcription antitermination"/>
    <property type="evidence" value="ECO:0007669"/>
    <property type="project" value="UniProtKB-KW"/>
</dbReference>
<proteinExistence type="inferred from homology"/>
<dbReference type="InterPro" id="IPR020550">
    <property type="entry name" value="Inositol_monophosphatase_CS"/>
</dbReference>
<dbReference type="EMBL" id="CP159578">
    <property type="protein sequence ID" value="XCJ81402.1"/>
    <property type="molecule type" value="Genomic_DNA"/>
</dbReference>
<comment type="cofactor">
    <cofactor evidence="2 8 9">
        <name>Mg(2+)</name>
        <dbReference type="ChEBI" id="CHEBI:18420"/>
    </cofactor>
</comment>
<protein>
    <recommendedName>
        <fullName evidence="9">Inositol-1-monophosphatase</fullName>
        <ecNumber evidence="9">3.1.3.25</ecNumber>
    </recommendedName>
</protein>
<keyword evidence="5 9" id="KW-0378">Hydrolase</keyword>
<comment type="catalytic activity">
    <reaction evidence="1 9">
        <text>a myo-inositol phosphate + H2O = myo-inositol + phosphate</text>
        <dbReference type="Rhea" id="RHEA:24056"/>
        <dbReference type="ChEBI" id="CHEBI:15377"/>
        <dbReference type="ChEBI" id="CHEBI:17268"/>
        <dbReference type="ChEBI" id="CHEBI:43474"/>
        <dbReference type="ChEBI" id="CHEBI:84139"/>
        <dbReference type="EC" id="3.1.3.25"/>
    </reaction>
</comment>
<dbReference type="GO" id="GO:0007165">
    <property type="term" value="P:signal transduction"/>
    <property type="evidence" value="ECO:0007669"/>
    <property type="project" value="TreeGrafter"/>
</dbReference>
<gene>
    <name evidence="10" type="ORF">ABV408_09535</name>
</gene>
<dbReference type="InterPro" id="IPR000760">
    <property type="entry name" value="Inositol_monophosphatase-like"/>
</dbReference>
<dbReference type="PRINTS" id="PR00377">
    <property type="entry name" value="IMPHPHTASES"/>
</dbReference>
<evidence type="ECO:0000256" key="9">
    <source>
        <dbReference type="RuleBase" id="RU364068"/>
    </source>
</evidence>
<feature type="binding site" evidence="8">
    <location>
        <position position="68"/>
    </location>
    <ligand>
        <name>Mg(2+)</name>
        <dbReference type="ChEBI" id="CHEBI:18420"/>
        <label>1</label>
        <note>catalytic</note>
    </ligand>
</feature>
<keyword evidence="6" id="KW-0889">Transcription antitermination</keyword>
<reference evidence="10" key="1">
    <citation type="submission" date="2024-06" db="EMBL/GenBank/DDBJ databases">
        <title>Complete genome of Salinicola endophyticus HNIBRBA4755.</title>
        <authorList>
            <person name="Shin S.Y."/>
            <person name="Kang H."/>
            <person name="Song J."/>
        </authorList>
    </citation>
    <scope>NUCLEOTIDE SEQUENCE</scope>
    <source>
        <strain evidence="10">HNIBRBA4755</strain>
    </source>
</reference>
<dbReference type="PANTHER" id="PTHR20854">
    <property type="entry name" value="INOSITOL MONOPHOSPHATASE"/>
    <property type="match status" value="1"/>
</dbReference>
<organism evidence="10">
    <name type="scientific">Salinicola endophyticus</name>
    <dbReference type="NCBI Taxonomy" id="1949083"/>
    <lineage>
        <taxon>Bacteria</taxon>
        <taxon>Pseudomonadati</taxon>
        <taxon>Pseudomonadota</taxon>
        <taxon>Gammaproteobacteria</taxon>
        <taxon>Oceanospirillales</taxon>
        <taxon>Halomonadaceae</taxon>
        <taxon>Salinicola</taxon>
    </lineage>
</organism>
<dbReference type="InterPro" id="IPR033942">
    <property type="entry name" value="IMPase"/>
</dbReference>